<reference evidence="1 2" key="2">
    <citation type="journal article" date="2016" name="Genome Announc.">
        <title>Genome Sequence of a Gram-Positive Diazotroph, Paenibacillus durus Type Strain ATCC 35681.</title>
        <authorList>
            <person name="Halim M.A."/>
            <person name="Rahman A.Y."/>
            <person name="Sim K.S."/>
            <person name="Yam H.C."/>
            <person name="Rahim A.A."/>
            <person name="Ghazali A.H."/>
            <person name="Najimudin N."/>
        </authorList>
    </citation>
    <scope>NUCLEOTIDE SEQUENCE [LARGE SCALE GENOMIC DNA]</scope>
    <source>
        <strain evidence="1 2">ATCC 35681</strain>
    </source>
</reference>
<name>A0A0F7CIE6_PAEDU</name>
<dbReference type="RefSeq" id="WP_025698406.1">
    <property type="nucleotide sequence ID" value="NZ_ASQQ01000600.1"/>
</dbReference>
<dbReference type="AlphaFoldDB" id="A0A0F7CIE6"/>
<dbReference type="Proteomes" id="UP000034189">
    <property type="component" value="Chromosome"/>
</dbReference>
<dbReference type="EMBL" id="CP011114">
    <property type="protein sequence ID" value="AKG35261.1"/>
    <property type="molecule type" value="Genomic_DNA"/>
</dbReference>
<proteinExistence type="predicted"/>
<protein>
    <submittedName>
        <fullName evidence="1">Uncharacterized protein</fullName>
    </submittedName>
</protein>
<reference evidence="1 2" key="1">
    <citation type="submission" date="2015-03" db="EMBL/GenBank/DDBJ databases">
        <authorList>
            <person name="Abdul Halim M."/>
        </authorList>
    </citation>
    <scope>NUCLEOTIDE SEQUENCE [LARGE SCALE GENOMIC DNA]</scope>
    <source>
        <strain evidence="1 2">ATCC 35681</strain>
    </source>
</reference>
<dbReference type="PATRIC" id="fig|1333534.5.peg.2714"/>
<organism evidence="1 2">
    <name type="scientific">Paenibacillus durus ATCC 35681</name>
    <dbReference type="NCBI Taxonomy" id="1333534"/>
    <lineage>
        <taxon>Bacteria</taxon>
        <taxon>Bacillati</taxon>
        <taxon>Bacillota</taxon>
        <taxon>Bacilli</taxon>
        <taxon>Bacillales</taxon>
        <taxon>Paenibacillaceae</taxon>
        <taxon>Paenibacillus</taxon>
    </lineage>
</organism>
<sequence>MNQTKKYRWNTVSKQWQQLDPNFIPSRKLTIEQNRERQWKNVSSDLVPDDVKQKFQTLIDRYTHKPKLDWNTGKKIADKCSAKEQEPHSKPVPLYYVHQVIRGFLQHEAQRNLKTKEERLQIVESIFDKHTAFGSLKPANSKISTTYDDYFVDEFFVDYITNYLYQFLAKGNGKIPSQSEGLNLWGHKQNGYTYALHEIATYLIKTVGKEDETEYGCKQYNKLVSSYDEIIGKSDLDSPDWSIDDYIKPKSETGFQRVDYCHIEEKKSKRYPLAPSWEEINGEKTPYVEMLIEQRELYDETQQIRSIAGSLPRGSKQQREVYKIANELQYKYTLMYEPRTVNHSPNKNRANDDETLDVCIDTILDIVDYTNPLHIHALILNYHTLWCKYQYQVDSPLYTILREFEQNSQKIEFRDPLHKDILDAFLYSSSTAKVNSKKLKISTEKMNRTLKSSISKKVAKYFSKHVGF</sequence>
<evidence type="ECO:0000313" key="1">
    <source>
        <dbReference type="EMBL" id="AKG35261.1"/>
    </source>
</evidence>
<dbReference type="HOGENOM" id="CLU_583742_0_0_9"/>
<accession>A0A0F7CIE6</accession>
<evidence type="ECO:0000313" key="2">
    <source>
        <dbReference type="Proteomes" id="UP000034189"/>
    </source>
</evidence>
<gene>
    <name evidence="1" type="ORF">VK70_12300</name>
</gene>